<dbReference type="Pfam" id="PF00712">
    <property type="entry name" value="DNA_pol3_beta"/>
    <property type="match status" value="1"/>
</dbReference>
<keyword evidence="7 9" id="KW-0239">DNA-directed DNA polymerase</keyword>
<feature type="domain" description="DNA polymerase III beta sliding clamp N-terminal" evidence="10">
    <location>
        <begin position="1"/>
        <end position="118"/>
    </location>
</feature>
<dbReference type="PANTHER" id="PTHR30478:SF0">
    <property type="entry name" value="BETA SLIDING CLAMP"/>
    <property type="match status" value="1"/>
</dbReference>
<accession>A0A0G0HV89</accession>
<evidence type="ECO:0000256" key="7">
    <source>
        <dbReference type="ARBA" id="ARBA00022932"/>
    </source>
</evidence>
<gene>
    <name evidence="13" type="ORF">US28_C0007G0055</name>
</gene>
<comment type="subcellular location">
    <subcellularLocation>
        <location evidence="1 9">Cytoplasm</location>
    </subcellularLocation>
</comment>
<name>A0A0G0HV89_9BACT</name>
<dbReference type="Gene3D" id="3.70.10.10">
    <property type="match status" value="1"/>
</dbReference>
<dbReference type="Pfam" id="PF02767">
    <property type="entry name" value="DNA_pol3_beta_2"/>
    <property type="match status" value="1"/>
</dbReference>
<dbReference type="SMART" id="SM00480">
    <property type="entry name" value="POL3Bc"/>
    <property type="match status" value="1"/>
</dbReference>
<proteinExistence type="inferred from homology"/>
<dbReference type="InterPro" id="IPR022634">
    <property type="entry name" value="DNA_polIII_beta_N"/>
</dbReference>
<evidence type="ECO:0000256" key="9">
    <source>
        <dbReference type="PIRNR" id="PIRNR000804"/>
    </source>
</evidence>
<reference evidence="13 14" key="1">
    <citation type="journal article" date="2015" name="Nature">
        <title>rRNA introns, odd ribosomes, and small enigmatic genomes across a large radiation of phyla.</title>
        <authorList>
            <person name="Brown C.T."/>
            <person name="Hug L.A."/>
            <person name="Thomas B.C."/>
            <person name="Sharon I."/>
            <person name="Castelle C.J."/>
            <person name="Singh A."/>
            <person name="Wilkins M.J."/>
            <person name="Williams K.H."/>
            <person name="Banfield J.F."/>
        </authorList>
    </citation>
    <scope>NUCLEOTIDE SEQUENCE [LARGE SCALE GENOMIC DNA]</scope>
</reference>
<keyword evidence="6 9" id="KW-0235">DNA replication</keyword>
<evidence type="ECO:0000259" key="12">
    <source>
        <dbReference type="Pfam" id="PF02768"/>
    </source>
</evidence>
<dbReference type="GO" id="GO:0005737">
    <property type="term" value="C:cytoplasm"/>
    <property type="evidence" value="ECO:0007669"/>
    <property type="project" value="UniProtKB-SubCell"/>
</dbReference>
<protein>
    <recommendedName>
        <fullName evidence="9">Beta sliding clamp</fullName>
    </recommendedName>
</protein>
<dbReference type="GO" id="GO:0006271">
    <property type="term" value="P:DNA strand elongation involved in DNA replication"/>
    <property type="evidence" value="ECO:0007669"/>
    <property type="project" value="TreeGrafter"/>
</dbReference>
<evidence type="ECO:0000256" key="5">
    <source>
        <dbReference type="ARBA" id="ARBA00022695"/>
    </source>
</evidence>
<dbReference type="Pfam" id="PF02768">
    <property type="entry name" value="DNA_pol3_beta_3"/>
    <property type="match status" value="1"/>
</dbReference>
<keyword evidence="8" id="KW-0238">DNA-binding</keyword>
<evidence type="ECO:0000259" key="10">
    <source>
        <dbReference type="Pfam" id="PF00712"/>
    </source>
</evidence>
<feature type="domain" description="DNA polymerase III beta sliding clamp central" evidence="11">
    <location>
        <begin position="127"/>
        <end position="247"/>
    </location>
</feature>
<dbReference type="InterPro" id="IPR022635">
    <property type="entry name" value="DNA_polIII_beta_C"/>
</dbReference>
<dbReference type="InterPro" id="IPR001001">
    <property type="entry name" value="DNA_polIII_beta"/>
</dbReference>
<dbReference type="AlphaFoldDB" id="A0A0G0HV89"/>
<dbReference type="PANTHER" id="PTHR30478">
    <property type="entry name" value="DNA POLYMERASE III SUBUNIT BETA"/>
    <property type="match status" value="1"/>
</dbReference>
<dbReference type="NCBIfam" id="TIGR00663">
    <property type="entry name" value="dnan"/>
    <property type="match status" value="1"/>
</dbReference>
<dbReference type="InterPro" id="IPR022637">
    <property type="entry name" value="DNA_polIII_beta_cen"/>
</dbReference>
<evidence type="ECO:0000259" key="11">
    <source>
        <dbReference type="Pfam" id="PF02767"/>
    </source>
</evidence>
<dbReference type="EMBL" id="LBSJ01000007">
    <property type="protein sequence ID" value="KKQ15964.1"/>
    <property type="molecule type" value="Genomic_DNA"/>
</dbReference>
<dbReference type="Gene3D" id="3.10.150.10">
    <property type="entry name" value="DNA Polymerase III, subunit A, domain 2"/>
    <property type="match status" value="1"/>
</dbReference>
<comment type="subunit">
    <text evidence="9">Forms a ring-shaped head-to-tail homodimer around DNA.</text>
</comment>
<evidence type="ECO:0000256" key="4">
    <source>
        <dbReference type="ARBA" id="ARBA00022679"/>
    </source>
</evidence>
<evidence type="ECO:0000256" key="3">
    <source>
        <dbReference type="ARBA" id="ARBA00022490"/>
    </source>
</evidence>
<sequence length="372" mass="40639">MRVKIQQSDLLPVLQSVSRSVGVKSTLPVLANILIQTQSGKLKLSATNLEIGVVERVNCEILEEGEITIPARTFLEIIQALPSEEIDIEATPEILKITAKNFSANLNGIQASEFPTIPLSSEKSVDIKADILKTSIPQLSFAAASDEGRPVLTGILTELKKDSLELVATDGFRLARKTVKLEGSQDLSLRVLIPRRTFEEVVRLISEQQSNGEDETIKISTSENQNQIIFKIGLTEVSSRLIEGNFPSWEKIIPVNIENRTIIDRDALLKAVKLASVFARSESNIIKIQTQKNALKLSSEAKELGAQESSVEADSEGTEITIAFNSRFLIEALSATTSAQISIEFSGSLSPALMKPVGEEGLQYVVMPIRLS</sequence>
<dbReference type="GO" id="GO:0009360">
    <property type="term" value="C:DNA polymerase III complex"/>
    <property type="evidence" value="ECO:0007669"/>
    <property type="project" value="InterPro"/>
</dbReference>
<keyword evidence="5 9" id="KW-0548">Nucleotidyltransferase</keyword>
<dbReference type="PATRIC" id="fig|1618417.4.peg.348"/>
<dbReference type="GO" id="GO:0003887">
    <property type="term" value="F:DNA-directed DNA polymerase activity"/>
    <property type="evidence" value="ECO:0007669"/>
    <property type="project" value="UniProtKB-UniRule"/>
</dbReference>
<evidence type="ECO:0000256" key="1">
    <source>
        <dbReference type="ARBA" id="ARBA00004496"/>
    </source>
</evidence>
<dbReference type="GO" id="GO:0008408">
    <property type="term" value="F:3'-5' exonuclease activity"/>
    <property type="evidence" value="ECO:0007669"/>
    <property type="project" value="InterPro"/>
</dbReference>
<dbReference type="Proteomes" id="UP000034448">
    <property type="component" value="Unassembled WGS sequence"/>
</dbReference>
<comment type="caution">
    <text evidence="13">The sequence shown here is derived from an EMBL/GenBank/DDBJ whole genome shotgun (WGS) entry which is preliminary data.</text>
</comment>
<organism evidence="13 14">
    <name type="scientific">Candidatus Daviesbacteria bacterium GW2011_GWA1_36_8</name>
    <dbReference type="NCBI Taxonomy" id="1618417"/>
    <lineage>
        <taxon>Bacteria</taxon>
        <taxon>Candidatus Daviesiibacteriota</taxon>
    </lineage>
</organism>
<keyword evidence="4 9" id="KW-0808">Transferase</keyword>
<evidence type="ECO:0000313" key="14">
    <source>
        <dbReference type="Proteomes" id="UP000034448"/>
    </source>
</evidence>
<evidence type="ECO:0000313" key="13">
    <source>
        <dbReference type="EMBL" id="KKQ15964.1"/>
    </source>
</evidence>
<comment type="function">
    <text evidence="9">Confers DNA tethering and processivity to DNA polymerases and other proteins. Acts as a clamp, forming a ring around DNA (a reaction catalyzed by the clamp-loading complex) which diffuses in an ATP-independent manner freely and bidirectionally along dsDNA. Initially characterized for its ability to contact the catalytic subunit of DNA polymerase III (Pol III), a complex, multichain enzyme responsible for most of the replicative synthesis in bacteria; Pol III exhibits 3'-5' exonuclease proofreading activity. The beta chain is required for initiation of replication as well as for processivity of DNA replication.</text>
</comment>
<evidence type="ECO:0000256" key="6">
    <source>
        <dbReference type="ARBA" id="ARBA00022705"/>
    </source>
</evidence>
<dbReference type="PIRSF" id="PIRSF000804">
    <property type="entry name" value="DNA_pol_III_b"/>
    <property type="match status" value="1"/>
</dbReference>
<keyword evidence="3 9" id="KW-0963">Cytoplasm</keyword>
<dbReference type="SUPFAM" id="SSF55979">
    <property type="entry name" value="DNA clamp"/>
    <property type="match status" value="3"/>
</dbReference>
<evidence type="ECO:0000256" key="8">
    <source>
        <dbReference type="ARBA" id="ARBA00023125"/>
    </source>
</evidence>
<comment type="similarity">
    <text evidence="2 9">Belongs to the beta sliding clamp family.</text>
</comment>
<dbReference type="CDD" id="cd00140">
    <property type="entry name" value="beta_clamp"/>
    <property type="match status" value="1"/>
</dbReference>
<dbReference type="GO" id="GO:0003677">
    <property type="term" value="F:DNA binding"/>
    <property type="evidence" value="ECO:0007669"/>
    <property type="project" value="UniProtKB-UniRule"/>
</dbReference>
<dbReference type="InterPro" id="IPR046938">
    <property type="entry name" value="DNA_clamp_sf"/>
</dbReference>
<evidence type="ECO:0000256" key="2">
    <source>
        <dbReference type="ARBA" id="ARBA00010752"/>
    </source>
</evidence>
<feature type="domain" description="DNA polymerase III beta sliding clamp C-terminal" evidence="12">
    <location>
        <begin position="251"/>
        <end position="370"/>
    </location>
</feature>